<name>W4LXD6_ENTF1</name>
<evidence type="ECO:0000313" key="2">
    <source>
        <dbReference type="EMBL" id="ETX02754.1"/>
    </source>
</evidence>
<keyword evidence="1" id="KW-0812">Transmembrane</keyword>
<dbReference type="Proteomes" id="UP000019141">
    <property type="component" value="Unassembled WGS sequence"/>
</dbReference>
<protein>
    <submittedName>
        <fullName evidence="2">Uncharacterized protein</fullName>
    </submittedName>
</protein>
<reference evidence="2 3" key="1">
    <citation type="journal article" date="2014" name="Nature">
        <title>An environmental bacterial taxon with a large and distinct metabolic repertoire.</title>
        <authorList>
            <person name="Wilson M.C."/>
            <person name="Mori T."/>
            <person name="Ruckert C."/>
            <person name="Uria A.R."/>
            <person name="Helf M.J."/>
            <person name="Takada K."/>
            <person name="Gernert C."/>
            <person name="Steffens U.A."/>
            <person name="Heycke N."/>
            <person name="Schmitt S."/>
            <person name="Rinke C."/>
            <person name="Helfrich E.J."/>
            <person name="Brachmann A.O."/>
            <person name="Gurgui C."/>
            <person name="Wakimoto T."/>
            <person name="Kracht M."/>
            <person name="Crusemann M."/>
            <person name="Hentschel U."/>
            <person name="Abe I."/>
            <person name="Matsunaga S."/>
            <person name="Kalinowski J."/>
            <person name="Takeyama H."/>
            <person name="Piel J."/>
        </authorList>
    </citation>
    <scope>NUCLEOTIDE SEQUENCE [LARGE SCALE GENOMIC DNA]</scope>
    <source>
        <strain evidence="3">TSY1</strain>
    </source>
</reference>
<comment type="caution">
    <text evidence="2">The sequence shown here is derived from an EMBL/GenBank/DDBJ whole genome shotgun (WGS) entry which is preliminary data.</text>
</comment>
<organism evidence="2 3">
    <name type="scientific">Entotheonella factor</name>
    <dbReference type="NCBI Taxonomy" id="1429438"/>
    <lineage>
        <taxon>Bacteria</taxon>
        <taxon>Pseudomonadati</taxon>
        <taxon>Nitrospinota/Tectimicrobiota group</taxon>
        <taxon>Candidatus Tectimicrobiota</taxon>
        <taxon>Candidatus Entotheonellia</taxon>
        <taxon>Candidatus Entotheonellales</taxon>
        <taxon>Candidatus Entotheonellaceae</taxon>
        <taxon>Candidatus Entotheonella</taxon>
    </lineage>
</organism>
<keyword evidence="3" id="KW-1185">Reference proteome</keyword>
<dbReference type="HOGENOM" id="CLU_3096828_0_0_7"/>
<keyword evidence="1" id="KW-0472">Membrane</keyword>
<dbReference type="EMBL" id="AZHW01000109">
    <property type="protein sequence ID" value="ETX02754.1"/>
    <property type="molecule type" value="Genomic_DNA"/>
</dbReference>
<accession>W4LXD6</accession>
<evidence type="ECO:0000313" key="3">
    <source>
        <dbReference type="Proteomes" id="UP000019141"/>
    </source>
</evidence>
<evidence type="ECO:0000256" key="1">
    <source>
        <dbReference type="SAM" id="Phobius"/>
    </source>
</evidence>
<proteinExistence type="predicted"/>
<dbReference type="AlphaFoldDB" id="W4LXD6"/>
<sequence>MMSGLPLSLGEWLQRYGGSLLPVITWVSAIGIVLCSLVVVAIAIERFFALR</sequence>
<feature type="transmembrane region" description="Helical" evidence="1">
    <location>
        <begin position="20"/>
        <end position="44"/>
    </location>
</feature>
<gene>
    <name evidence="2" type="ORF">ETSY1_02430</name>
</gene>
<keyword evidence="1" id="KW-1133">Transmembrane helix</keyword>